<protein>
    <submittedName>
        <fullName evidence="2">Protein ABHD18</fullName>
    </submittedName>
</protein>
<proteinExistence type="predicted"/>
<accession>A0A914WPW2</accession>
<dbReference type="InterPro" id="IPR029058">
    <property type="entry name" value="AB_hydrolase_fold"/>
</dbReference>
<organism evidence="1 2">
    <name type="scientific">Plectus sambesii</name>
    <dbReference type="NCBI Taxonomy" id="2011161"/>
    <lineage>
        <taxon>Eukaryota</taxon>
        <taxon>Metazoa</taxon>
        <taxon>Ecdysozoa</taxon>
        <taxon>Nematoda</taxon>
        <taxon>Chromadorea</taxon>
        <taxon>Plectida</taxon>
        <taxon>Plectina</taxon>
        <taxon>Plectoidea</taxon>
        <taxon>Plectidae</taxon>
        <taxon>Plectus</taxon>
    </lineage>
</organism>
<dbReference type="Proteomes" id="UP000887566">
    <property type="component" value="Unplaced"/>
</dbReference>
<evidence type="ECO:0000313" key="1">
    <source>
        <dbReference type="Proteomes" id="UP000887566"/>
    </source>
</evidence>
<reference evidence="2" key="1">
    <citation type="submission" date="2022-11" db="UniProtKB">
        <authorList>
            <consortium name="WormBaseParasite"/>
        </authorList>
    </citation>
    <scope>IDENTIFICATION</scope>
</reference>
<dbReference type="Pfam" id="PF09752">
    <property type="entry name" value="ABHD18"/>
    <property type="match status" value="1"/>
</dbReference>
<sequence length="422" mass="47265">MSQTQQALSTFDQVFRSLLLSKFFTKGWGRPENLRNLFQLRQRMTKQYKCYELLSANPPAVHITSESTRGSVRILEGKFRSPLAEFHPEMLEPPVGDAVFQVVLPVEWPKNAKRLKPMCIQLAGTGDHYFWRRRTLLAKPLAIENGVGSILLENPFYGSRKPKDQVRSSLNNVCDLFVMGACLVMESLVLLQWCEQQGYGPLGLTGLSMGGHMASLAATNWPKPVSLAPCLSWTTASCVFTQGALAGAIPWNVLQKQLHSDEFKGADKLSTVSWLAQEEQKLLNNDAFAMGQEFARNYTPSTTTAPTSKADDTSFGWAKSLLHIRRTATDGEVLQFMTGVMDEFTHLCNFPTPVDPTLVIAVAADKDAYVPRMGVPHLTDLWPGAQVRYIQNQGHIQAFIFNRNLFRKTIVDTLQLNADKYY</sequence>
<dbReference type="PANTHER" id="PTHR13617">
    <property type="entry name" value="PROTEIN ABHD18"/>
    <property type="match status" value="1"/>
</dbReference>
<dbReference type="PANTHER" id="PTHR13617:SF14">
    <property type="entry name" value="PROTEIN ABHD18"/>
    <property type="match status" value="1"/>
</dbReference>
<dbReference type="AlphaFoldDB" id="A0A914WPW2"/>
<keyword evidence="1" id="KW-1185">Reference proteome</keyword>
<evidence type="ECO:0000313" key="2">
    <source>
        <dbReference type="WBParaSite" id="PSAMB.scaffold4818size13453.g25292.t1"/>
    </source>
</evidence>
<dbReference type="Gene3D" id="3.40.50.1820">
    <property type="entry name" value="alpha/beta hydrolase"/>
    <property type="match status" value="1"/>
</dbReference>
<dbReference type="WBParaSite" id="PSAMB.scaffold4818size13453.g25292.t1">
    <property type="protein sequence ID" value="PSAMB.scaffold4818size13453.g25292.t1"/>
    <property type="gene ID" value="PSAMB.scaffold4818size13453.g25292"/>
</dbReference>
<name>A0A914WPW2_9BILA</name>
<dbReference type="InterPro" id="IPR019149">
    <property type="entry name" value="ABHD18"/>
</dbReference>
<dbReference type="SUPFAM" id="SSF53474">
    <property type="entry name" value="alpha/beta-Hydrolases"/>
    <property type="match status" value="1"/>
</dbReference>